<proteinExistence type="predicted"/>
<evidence type="ECO:0000313" key="3">
    <source>
        <dbReference type="EMBL" id="MBN1572668.1"/>
    </source>
</evidence>
<dbReference type="Proteomes" id="UP000809273">
    <property type="component" value="Unassembled WGS sequence"/>
</dbReference>
<name>A0A9D8KEH8_9DELT</name>
<sequence>MTKTKRIKLLLYPPHPGQKELHASSARFRVAACGRRWGKTVAATNEIVKHAWEAPRTLCFWVAPVYRQSMIAFDLVRKSLPKGAVAKILTSEMRVALRNGSVIEFRSAEIPRNLRGFGIYFLVLDECAFLPKLVWEDVMRPALSDREGRALFISTPKGRNWFYSLFTRGRDAEDTNWESFTFPTSGNPFIKGEEIEEAKKDLSDQRFRQEYLAEFIDDASMVFPGVGEIIRGGLQEPVAKRSYFAGLDIARHTDYTVLTILNSTGSLVYFDRFNKCSWSMIKGRVVAALKRYNNAVVWVDSTGVGDPFLENLRRSGIDARGYAFTRLSKGPLIENLILGIEEGRIMIPHIEVLVDELMMFEKKITETGYVTYSAPSGHHDDCVVSLALALWGMRGIHVSQADFDGSGFRRF</sequence>
<evidence type="ECO:0000313" key="4">
    <source>
        <dbReference type="Proteomes" id="UP000809273"/>
    </source>
</evidence>
<reference evidence="3" key="1">
    <citation type="journal article" date="2021" name="Environ. Microbiol.">
        <title>Genomic characterization of three novel Desulfobacterota classes expand the metabolic and phylogenetic diversity of the phylum.</title>
        <authorList>
            <person name="Murphy C.L."/>
            <person name="Biggerstaff J."/>
            <person name="Eichhorn A."/>
            <person name="Ewing E."/>
            <person name="Shahan R."/>
            <person name="Soriano D."/>
            <person name="Stewart S."/>
            <person name="VanMol K."/>
            <person name="Walker R."/>
            <person name="Walters P."/>
            <person name="Elshahed M.S."/>
            <person name="Youssef N.H."/>
        </authorList>
    </citation>
    <scope>NUCLEOTIDE SEQUENCE</scope>
    <source>
        <strain evidence="3">Zod_Metabat.24</strain>
    </source>
</reference>
<accession>A0A9D8KEH8</accession>
<dbReference type="InterPro" id="IPR027417">
    <property type="entry name" value="P-loop_NTPase"/>
</dbReference>
<dbReference type="EMBL" id="JAFGIX010000027">
    <property type="protein sequence ID" value="MBN1572668.1"/>
    <property type="molecule type" value="Genomic_DNA"/>
</dbReference>
<protein>
    <submittedName>
        <fullName evidence="3">Terminase family protein</fullName>
    </submittedName>
</protein>
<evidence type="ECO:0000256" key="1">
    <source>
        <dbReference type="ARBA" id="ARBA00022612"/>
    </source>
</evidence>
<dbReference type="Pfam" id="PF17289">
    <property type="entry name" value="Terminase_6C"/>
    <property type="match status" value="1"/>
</dbReference>
<dbReference type="InterPro" id="IPR035421">
    <property type="entry name" value="Terminase_6C"/>
</dbReference>
<gene>
    <name evidence="3" type="ORF">JW984_05655</name>
</gene>
<keyword evidence="1" id="KW-1188">Viral release from host cell</keyword>
<dbReference type="Gene3D" id="3.40.50.300">
    <property type="entry name" value="P-loop containing nucleotide triphosphate hydrolases"/>
    <property type="match status" value="1"/>
</dbReference>
<organism evidence="3 4">
    <name type="scientific">Candidatus Zymogenus saltonus</name>
    <dbReference type="NCBI Taxonomy" id="2844893"/>
    <lineage>
        <taxon>Bacteria</taxon>
        <taxon>Deltaproteobacteria</taxon>
        <taxon>Candidatus Zymogenia</taxon>
        <taxon>Candidatus Zymogeniales</taxon>
        <taxon>Candidatus Zymogenaceae</taxon>
        <taxon>Candidatus Zymogenus</taxon>
    </lineage>
</organism>
<reference evidence="3" key="2">
    <citation type="submission" date="2021-01" db="EMBL/GenBank/DDBJ databases">
        <authorList>
            <person name="Hahn C.R."/>
            <person name="Youssef N.H."/>
            <person name="Elshahed M."/>
        </authorList>
    </citation>
    <scope>NUCLEOTIDE SEQUENCE</scope>
    <source>
        <strain evidence="3">Zod_Metabat.24</strain>
    </source>
</reference>
<dbReference type="Pfam" id="PF03237">
    <property type="entry name" value="Terminase_6N"/>
    <property type="match status" value="1"/>
</dbReference>
<evidence type="ECO:0000259" key="2">
    <source>
        <dbReference type="Pfam" id="PF17289"/>
    </source>
</evidence>
<dbReference type="AlphaFoldDB" id="A0A9D8KEH8"/>
<comment type="caution">
    <text evidence="3">The sequence shown here is derived from an EMBL/GenBank/DDBJ whole genome shotgun (WGS) entry which is preliminary data.</text>
</comment>
<feature type="domain" description="Terminase large subunit gp17-like C-terminal" evidence="2">
    <location>
        <begin position="246"/>
        <end position="390"/>
    </location>
</feature>
<dbReference type="Gene3D" id="3.30.420.240">
    <property type="match status" value="1"/>
</dbReference>